<organism evidence="1 2">
    <name type="scientific">Sphaerospermopsis torques-reginae ITEP-024</name>
    <dbReference type="NCBI Taxonomy" id="984208"/>
    <lineage>
        <taxon>Bacteria</taxon>
        <taxon>Bacillati</taxon>
        <taxon>Cyanobacteriota</taxon>
        <taxon>Cyanophyceae</taxon>
        <taxon>Nostocales</taxon>
        <taxon>Aphanizomenonaceae</taxon>
        <taxon>Sphaerospermopsis</taxon>
        <taxon>Sphaerospermopsis torques-reginae</taxon>
    </lineage>
</organism>
<protein>
    <submittedName>
        <fullName evidence="1">Uncharacterized protein</fullName>
    </submittedName>
</protein>
<evidence type="ECO:0000313" key="2">
    <source>
        <dbReference type="Proteomes" id="UP000826540"/>
    </source>
</evidence>
<proteinExistence type="predicted"/>
<dbReference type="RefSeq" id="WP_220608414.1">
    <property type="nucleotide sequence ID" value="NZ_CP080598.1"/>
</dbReference>
<reference evidence="1 2" key="1">
    <citation type="journal article" date="2022" name="J. Am. Chem. Soc.">
        <title>Biosynthesis of Guanitoxin Enables Global Environmental Detection in Freshwater Cyanobacteria.</title>
        <authorList>
            <person name="Lima S.T."/>
            <person name="Fallon T.R."/>
            <person name="Cordoza J.L."/>
            <person name="Chekan J.R."/>
            <person name="Delbaje E."/>
            <person name="Hopiavuori A.R."/>
            <person name="Alvarenga D.O."/>
            <person name="Wood S.M."/>
            <person name="Luhavaya H."/>
            <person name="Baumgartner J.T."/>
            <person name="Dorr F.A."/>
            <person name="Etchegaray A."/>
            <person name="Pinto E."/>
            <person name="McKinnie S.M.K."/>
            <person name="Fiore M.F."/>
            <person name="Moore B.S."/>
        </authorList>
    </citation>
    <scope>NUCLEOTIDE SEQUENCE [LARGE SCALE GENOMIC DNA]</scope>
    <source>
        <strain evidence="1 2">ITEP-024</strain>
    </source>
</reference>
<dbReference type="EMBL" id="CP080598">
    <property type="protein sequence ID" value="QYX30182.1"/>
    <property type="molecule type" value="Genomic_DNA"/>
</dbReference>
<gene>
    <name evidence="1" type="ORF">K2F26_14670</name>
</gene>
<name>A0ABX8WUT5_9CYAN</name>
<dbReference type="Proteomes" id="UP000826540">
    <property type="component" value="Chromosome"/>
</dbReference>
<keyword evidence="2" id="KW-1185">Reference proteome</keyword>
<evidence type="ECO:0000313" key="1">
    <source>
        <dbReference type="EMBL" id="QYX30182.1"/>
    </source>
</evidence>
<accession>A0ABX8WUT5</accession>
<sequence>MIISDLNLLETVEASAVVGGNGGKYTYYQNDKVKLDIYTDIDLDDNSAEAFGDAIAKGKNSFTKTYTFAYASDYYSASSSASFAAVDGKKY</sequence>